<accession>A0A1S2VQ64</accession>
<proteinExistence type="predicted"/>
<feature type="transmembrane region" description="Helical" evidence="1">
    <location>
        <begin position="189"/>
        <end position="212"/>
    </location>
</feature>
<feature type="transmembrane region" description="Helical" evidence="1">
    <location>
        <begin position="248"/>
        <end position="268"/>
    </location>
</feature>
<evidence type="ECO:0000256" key="1">
    <source>
        <dbReference type="SAM" id="Phobius"/>
    </source>
</evidence>
<reference evidence="2 3" key="1">
    <citation type="submission" date="2016-10" db="EMBL/GenBank/DDBJ databases">
        <title>Arsenicibacter rosenii gen. nov., sp. nov., an efficient arsenic-methylating bacterium isolated from an arsenic-contaminated paddy soil.</title>
        <authorList>
            <person name="Huang K."/>
        </authorList>
    </citation>
    <scope>NUCLEOTIDE SEQUENCE [LARGE SCALE GENOMIC DNA]</scope>
    <source>
        <strain evidence="2 3">SM-1</strain>
    </source>
</reference>
<evidence type="ECO:0000313" key="2">
    <source>
        <dbReference type="EMBL" id="OIN60911.1"/>
    </source>
</evidence>
<comment type="caution">
    <text evidence="2">The sequence shown here is derived from an EMBL/GenBank/DDBJ whole genome shotgun (WGS) entry which is preliminary data.</text>
</comment>
<feature type="transmembrane region" description="Helical" evidence="1">
    <location>
        <begin position="100"/>
        <end position="121"/>
    </location>
</feature>
<dbReference type="OrthoDB" id="1523880at2"/>
<dbReference type="AlphaFoldDB" id="A0A1S2VQ64"/>
<dbReference type="RefSeq" id="WP_071501415.1">
    <property type="nucleotide sequence ID" value="NZ_MORL01000001.1"/>
</dbReference>
<dbReference type="EMBL" id="MORL01000001">
    <property type="protein sequence ID" value="OIN60911.1"/>
    <property type="molecule type" value="Genomic_DNA"/>
</dbReference>
<organism evidence="2 3">
    <name type="scientific">Arsenicibacter rosenii</name>
    <dbReference type="NCBI Taxonomy" id="1750698"/>
    <lineage>
        <taxon>Bacteria</taxon>
        <taxon>Pseudomonadati</taxon>
        <taxon>Bacteroidota</taxon>
        <taxon>Cytophagia</taxon>
        <taxon>Cytophagales</taxon>
        <taxon>Spirosomataceae</taxon>
        <taxon>Arsenicibacter</taxon>
    </lineage>
</organism>
<keyword evidence="1" id="KW-0812">Transmembrane</keyword>
<gene>
    <name evidence="2" type="ORF">BLX24_02155</name>
</gene>
<feature type="transmembrane region" description="Helical" evidence="1">
    <location>
        <begin position="57"/>
        <end position="79"/>
    </location>
</feature>
<name>A0A1S2VQ64_9BACT</name>
<dbReference type="Proteomes" id="UP000181790">
    <property type="component" value="Unassembled WGS sequence"/>
</dbReference>
<sequence>MNQFFSLSRFRLLLIKNVREQKSALIGAALVTTLIQAGFGLTIVYSGMPGNMDSVRANLFAVMGLLLWGVFTWQITSELNERDKGMMTWLMPASVFEKVLSLWVITGIGFALWYTLSFMLIDSLGTYYVNHKTWSPEDMRLMKEFGETLPVRTFALGDIHKAALVGFLAIINPLAMFATLFFRRYSLVFGVLLVVGVMVEVVWLNGQIFHWLTGYHVNSPFESVIKVYKRDVSGSRDLVVPAGLSNTIRGIIGVLSVGLLYAAAYFRFKEREV</sequence>
<keyword evidence="3" id="KW-1185">Reference proteome</keyword>
<evidence type="ECO:0000313" key="3">
    <source>
        <dbReference type="Proteomes" id="UP000181790"/>
    </source>
</evidence>
<keyword evidence="1" id="KW-1133">Transmembrane helix</keyword>
<feature type="transmembrane region" description="Helical" evidence="1">
    <location>
        <begin position="162"/>
        <end position="182"/>
    </location>
</feature>
<keyword evidence="1" id="KW-0472">Membrane</keyword>
<feature type="transmembrane region" description="Helical" evidence="1">
    <location>
        <begin position="24"/>
        <end position="45"/>
    </location>
</feature>
<protein>
    <submittedName>
        <fullName evidence="2">Uncharacterized protein</fullName>
    </submittedName>
</protein>